<dbReference type="SMART" id="SM00120">
    <property type="entry name" value="HX"/>
    <property type="match status" value="2"/>
</dbReference>
<dbReference type="EMBL" id="JAIZAY010000003">
    <property type="protein sequence ID" value="KAJ8045370.1"/>
    <property type="molecule type" value="Genomic_DNA"/>
</dbReference>
<dbReference type="InterPro" id="IPR018487">
    <property type="entry name" value="Hemopexin-like_repeat"/>
</dbReference>
<dbReference type="Pfam" id="PF00045">
    <property type="entry name" value="Hemopexin"/>
    <property type="match status" value="1"/>
</dbReference>
<dbReference type="SUPFAM" id="SSF50923">
    <property type="entry name" value="Hemopexin-like domain"/>
    <property type="match status" value="1"/>
</dbReference>
<name>A0A9Q1CI72_HOLLE</name>
<dbReference type="InterPro" id="IPR036375">
    <property type="entry name" value="Hemopexin-like_dom_sf"/>
</dbReference>
<evidence type="ECO:0000313" key="2">
    <source>
        <dbReference type="EMBL" id="KAJ8045370.1"/>
    </source>
</evidence>
<dbReference type="PROSITE" id="PS51642">
    <property type="entry name" value="HEMOPEXIN_2"/>
    <property type="match status" value="2"/>
</dbReference>
<feature type="repeat" description="Hemopexin" evidence="1">
    <location>
        <begin position="115"/>
        <end position="162"/>
    </location>
</feature>
<keyword evidence="3" id="KW-1185">Reference proteome</keyword>
<sequence>MTLHLDTQDPFAPFSSVYRQMWTLHCIGKILARLTFLRAASTTVFPEQPLTMATQNLSRLVGKAYHVTLTRQLSGVETEDLISLKGSEYYRYNWDNDRVDSGYPISIAKGWPGVTSPVDAAFQWQNGRTYLFTGEKYYRYNDGQDRVDSGYPLITTKEWLGCEKSSPLGSEPKDMCYFA</sequence>
<reference evidence="2" key="1">
    <citation type="submission" date="2021-10" db="EMBL/GenBank/DDBJ databases">
        <title>Tropical sea cucumber genome reveals ecological adaptation and Cuvierian tubules defense mechanism.</title>
        <authorList>
            <person name="Chen T."/>
        </authorList>
    </citation>
    <scope>NUCLEOTIDE SEQUENCE</scope>
    <source>
        <strain evidence="2">Nanhai2018</strain>
        <tissue evidence="2">Muscle</tissue>
    </source>
</reference>
<comment type="caution">
    <text evidence="2">The sequence shown here is derived from an EMBL/GenBank/DDBJ whole genome shotgun (WGS) entry which is preliminary data.</text>
</comment>
<evidence type="ECO:0000313" key="3">
    <source>
        <dbReference type="Proteomes" id="UP001152320"/>
    </source>
</evidence>
<organism evidence="2 3">
    <name type="scientific">Holothuria leucospilota</name>
    <name type="common">Black long sea cucumber</name>
    <name type="synonym">Mertensiothuria leucospilota</name>
    <dbReference type="NCBI Taxonomy" id="206669"/>
    <lineage>
        <taxon>Eukaryota</taxon>
        <taxon>Metazoa</taxon>
        <taxon>Echinodermata</taxon>
        <taxon>Eleutherozoa</taxon>
        <taxon>Echinozoa</taxon>
        <taxon>Holothuroidea</taxon>
        <taxon>Aspidochirotacea</taxon>
        <taxon>Aspidochirotida</taxon>
        <taxon>Holothuriidae</taxon>
        <taxon>Holothuria</taxon>
    </lineage>
</organism>
<feature type="repeat" description="Hemopexin" evidence="1">
    <location>
        <begin position="64"/>
        <end position="114"/>
    </location>
</feature>
<dbReference type="Proteomes" id="UP001152320">
    <property type="component" value="Chromosome 3"/>
</dbReference>
<dbReference type="Gene3D" id="2.110.10.10">
    <property type="entry name" value="Hemopexin-like domain"/>
    <property type="match status" value="2"/>
</dbReference>
<dbReference type="AlphaFoldDB" id="A0A9Q1CI72"/>
<dbReference type="OrthoDB" id="6625563at2759"/>
<gene>
    <name evidence="2" type="ORF">HOLleu_08369</name>
</gene>
<protein>
    <submittedName>
        <fullName evidence="2">Matrix metalloproteinase-17</fullName>
    </submittedName>
</protein>
<accession>A0A9Q1CI72</accession>
<proteinExistence type="predicted"/>
<evidence type="ECO:0000256" key="1">
    <source>
        <dbReference type="PROSITE-ProRule" id="PRU01011"/>
    </source>
</evidence>